<keyword evidence="12" id="KW-1185">Reference proteome</keyword>
<dbReference type="InterPro" id="IPR017452">
    <property type="entry name" value="GPCR_Rhodpsn_7TM"/>
</dbReference>
<feature type="transmembrane region" description="Helical" evidence="9">
    <location>
        <begin position="130"/>
        <end position="154"/>
    </location>
</feature>
<feature type="domain" description="G-protein coupled receptors family 1 profile" evidence="10">
    <location>
        <begin position="65"/>
        <end position="187"/>
    </location>
</feature>
<protein>
    <submittedName>
        <fullName evidence="11">G protein-coupled receptor-like protein</fullName>
    </submittedName>
</protein>
<accession>A0A443S2X6</accession>
<dbReference type="PROSITE" id="PS50262">
    <property type="entry name" value="G_PROTEIN_RECEP_F1_2"/>
    <property type="match status" value="1"/>
</dbReference>
<evidence type="ECO:0000259" key="10">
    <source>
        <dbReference type="PROSITE" id="PS50262"/>
    </source>
</evidence>
<dbReference type="Pfam" id="PF00001">
    <property type="entry name" value="7tm_1"/>
    <property type="match status" value="1"/>
</dbReference>
<gene>
    <name evidence="11" type="ORF">B4U80_01221</name>
</gene>
<dbReference type="InterPro" id="IPR000276">
    <property type="entry name" value="GPCR_Rhodpsn"/>
</dbReference>
<keyword evidence="5" id="KW-0297">G-protein coupled receptor</keyword>
<dbReference type="GO" id="GO:0004930">
    <property type="term" value="F:G protein-coupled receptor activity"/>
    <property type="evidence" value="ECO:0007669"/>
    <property type="project" value="UniProtKB-KW"/>
</dbReference>
<evidence type="ECO:0000313" key="11">
    <source>
        <dbReference type="EMBL" id="RWS21875.1"/>
    </source>
</evidence>
<keyword evidence="7 11" id="KW-0675">Receptor</keyword>
<evidence type="ECO:0000256" key="7">
    <source>
        <dbReference type="ARBA" id="ARBA00023170"/>
    </source>
</evidence>
<comment type="subcellular location">
    <subcellularLocation>
        <location evidence="1">Membrane</location>
        <topology evidence="1">Multi-pass membrane protein</topology>
    </subcellularLocation>
</comment>
<comment type="caution">
    <text evidence="11">The sequence shown here is derived from an EMBL/GenBank/DDBJ whole genome shotgun (WGS) entry which is preliminary data.</text>
</comment>
<dbReference type="VEuPathDB" id="VectorBase:LDEU010165"/>
<name>A0A443S2X6_9ACAR</name>
<dbReference type="AlphaFoldDB" id="A0A443S2X6"/>
<keyword evidence="6 9" id="KW-0472">Membrane</keyword>
<feature type="transmembrane region" description="Helical" evidence="9">
    <location>
        <begin position="166"/>
        <end position="184"/>
    </location>
</feature>
<comment type="similarity">
    <text evidence="2">Belongs to the G-protein coupled receptor 1 family.</text>
</comment>
<dbReference type="GO" id="GO:0005886">
    <property type="term" value="C:plasma membrane"/>
    <property type="evidence" value="ECO:0007669"/>
    <property type="project" value="TreeGrafter"/>
</dbReference>
<feature type="transmembrane region" description="Helical" evidence="9">
    <location>
        <begin position="52"/>
        <end position="74"/>
    </location>
</feature>
<feature type="transmembrane region" description="Helical" evidence="9">
    <location>
        <begin position="86"/>
        <end position="110"/>
    </location>
</feature>
<evidence type="ECO:0000256" key="3">
    <source>
        <dbReference type="ARBA" id="ARBA00022692"/>
    </source>
</evidence>
<dbReference type="PRINTS" id="PR00237">
    <property type="entry name" value="GPCRRHODOPSN"/>
</dbReference>
<keyword evidence="8" id="KW-0807">Transducer</keyword>
<keyword evidence="3 9" id="KW-0812">Transmembrane</keyword>
<evidence type="ECO:0000256" key="8">
    <source>
        <dbReference type="ARBA" id="ARBA00023224"/>
    </source>
</evidence>
<evidence type="ECO:0000256" key="4">
    <source>
        <dbReference type="ARBA" id="ARBA00022989"/>
    </source>
</evidence>
<evidence type="ECO:0000313" key="12">
    <source>
        <dbReference type="Proteomes" id="UP000288716"/>
    </source>
</evidence>
<dbReference type="SUPFAM" id="SSF81321">
    <property type="entry name" value="Family A G protein-coupled receptor-like"/>
    <property type="match status" value="1"/>
</dbReference>
<dbReference type="EMBL" id="NCKV01010483">
    <property type="protein sequence ID" value="RWS21875.1"/>
    <property type="molecule type" value="Genomic_DNA"/>
</dbReference>
<dbReference type="OrthoDB" id="6410526at2759"/>
<evidence type="ECO:0000256" key="5">
    <source>
        <dbReference type="ARBA" id="ARBA00023040"/>
    </source>
</evidence>
<evidence type="ECO:0000256" key="2">
    <source>
        <dbReference type="ARBA" id="ARBA00010663"/>
    </source>
</evidence>
<dbReference type="Gene3D" id="1.20.1070.10">
    <property type="entry name" value="Rhodopsin 7-helix transmembrane proteins"/>
    <property type="match status" value="1"/>
</dbReference>
<evidence type="ECO:0000256" key="1">
    <source>
        <dbReference type="ARBA" id="ARBA00004141"/>
    </source>
</evidence>
<evidence type="ECO:0000256" key="6">
    <source>
        <dbReference type="ARBA" id="ARBA00023136"/>
    </source>
</evidence>
<keyword evidence="4 9" id="KW-1133">Transmembrane helix</keyword>
<reference evidence="11 12" key="1">
    <citation type="journal article" date="2018" name="Gigascience">
        <title>Genomes of trombidid mites reveal novel predicted allergens and laterally-transferred genes associated with secondary metabolism.</title>
        <authorList>
            <person name="Dong X."/>
            <person name="Chaisiri K."/>
            <person name="Xia D."/>
            <person name="Armstrong S.D."/>
            <person name="Fang Y."/>
            <person name="Donnelly M.J."/>
            <person name="Kadowaki T."/>
            <person name="McGarry J.W."/>
            <person name="Darby A.C."/>
            <person name="Makepeace B.L."/>
        </authorList>
    </citation>
    <scope>NUCLEOTIDE SEQUENCE [LARGE SCALE GENOMIC DNA]</scope>
    <source>
        <strain evidence="11">UoL-UT</strain>
    </source>
</reference>
<dbReference type="PANTHER" id="PTHR45695">
    <property type="entry name" value="LEUCOKININ RECEPTOR-RELATED"/>
    <property type="match status" value="1"/>
</dbReference>
<dbReference type="Proteomes" id="UP000288716">
    <property type="component" value="Unassembled WGS sequence"/>
</dbReference>
<proteinExistence type="inferred from homology"/>
<dbReference type="STRING" id="299467.A0A443S2X6"/>
<evidence type="ECO:0000256" key="9">
    <source>
        <dbReference type="SAM" id="Phobius"/>
    </source>
</evidence>
<organism evidence="11 12">
    <name type="scientific">Leptotrombidium deliense</name>
    <dbReference type="NCBI Taxonomy" id="299467"/>
    <lineage>
        <taxon>Eukaryota</taxon>
        <taxon>Metazoa</taxon>
        <taxon>Ecdysozoa</taxon>
        <taxon>Arthropoda</taxon>
        <taxon>Chelicerata</taxon>
        <taxon>Arachnida</taxon>
        <taxon>Acari</taxon>
        <taxon>Acariformes</taxon>
        <taxon>Trombidiformes</taxon>
        <taxon>Prostigmata</taxon>
        <taxon>Anystina</taxon>
        <taxon>Parasitengona</taxon>
        <taxon>Trombiculoidea</taxon>
        <taxon>Trombiculidae</taxon>
        <taxon>Leptotrombidium</taxon>
    </lineage>
</organism>
<sequence>MYICINDSNVDCENFDEKVVNNNYLVITMNSSEEDALIKYRNELLQESLLEIIVFTIFLVFGGCGNLFVIYKLCSHKYRNSQMSYLLRHLTLADLSVIFITIIIEIVWRLTISWNAGELCCKLVLTMRTFGLYLSSLMLICISVDRYFAFVHPLSFKTVKERNCRILFAAYLSSILLSLPQFSLCLH</sequence>
<dbReference type="PANTHER" id="PTHR45695:SF22">
    <property type="entry name" value="G-PROTEIN COUPLED RECEPTORS FAMILY 1 PROFILE DOMAIN-CONTAINING PROTEIN"/>
    <property type="match status" value="1"/>
</dbReference>